<dbReference type="PANTHER" id="PTHR33938:SF15">
    <property type="entry name" value="FERULOYL ESTERASE B-RELATED"/>
    <property type="match status" value="1"/>
</dbReference>
<evidence type="ECO:0000256" key="5">
    <source>
        <dbReference type="ARBA" id="ARBA00022801"/>
    </source>
</evidence>
<reference evidence="9" key="1">
    <citation type="submission" date="2023-04" db="EMBL/GenBank/DDBJ databases">
        <title>Sphingomonas sp. MAHUQ-71 isolated from rice field.</title>
        <authorList>
            <person name="Huq M.A."/>
        </authorList>
    </citation>
    <scope>NUCLEOTIDE SEQUENCE</scope>
    <source>
        <strain evidence="9">MAHUQ-71</strain>
    </source>
</reference>
<accession>A0ABT6N1U4</accession>
<dbReference type="RefSeq" id="WP_281044536.1">
    <property type="nucleotide sequence ID" value="NZ_JARYGZ010000001.1"/>
</dbReference>
<evidence type="ECO:0000313" key="9">
    <source>
        <dbReference type="EMBL" id="MDH7639264.1"/>
    </source>
</evidence>
<keyword evidence="6" id="KW-0106">Calcium</keyword>
<keyword evidence="5 9" id="KW-0378">Hydrolase</keyword>
<proteinExistence type="inferred from homology"/>
<dbReference type="GO" id="GO:0016787">
    <property type="term" value="F:hydrolase activity"/>
    <property type="evidence" value="ECO:0007669"/>
    <property type="project" value="UniProtKB-KW"/>
</dbReference>
<dbReference type="Proteomes" id="UP001160625">
    <property type="component" value="Unassembled WGS sequence"/>
</dbReference>
<dbReference type="InterPro" id="IPR011118">
    <property type="entry name" value="Tannase/feruloyl_esterase"/>
</dbReference>
<keyword evidence="4" id="KW-0732">Signal</keyword>
<dbReference type="SUPFAM" id="SSF53474">
    <property type="entry name" value="alpha/beta-Hydrolases"/>
    <property type="match status" value="1"/>
</dbReference>
<evidence type="ECO:0000256" key="3">
    <source>
        <dbReference type="ARBA" id="ARBA00022723"/>
    </source>
</evidence>
<feature type="compositionally biased region" description="Pro residues" evidence="8">
    <location>
        <begin position="533"/>
        <end position="543"/>
    </location>
</feature>
<dbReference type="InterPro" id="IPR029058">
    <property type="entry name" value="AB_hydrolase_fold"/>
</dbReference>
<keyword evidence="2" id="KW-0719">Serine esterase</keyword>
<protein>
    <submittedName>
        <fullName evidence="9">Tannase/feruloyl esterase family alpha/beta hydrolase</fullName>
    </submittedName>
</protein>
<evidence type="ECO:0000256" key="7">
    <source>
        <dbReference type="ARBA" id="ARBA00023157"/>
    </source>
</evidence>
<evidence type="ECO:0000313" key="10">
    <source>
        <dbReference type="Proteomes" id="UP001160625"/>
    </source>
</evidence>
<organism evidence="9 10">
    <name type="scientific">Sphingomonas oryzagri</name>
    <dbReference type="NCBI Taxonomy" id="3042314"/>
    <lineage>
        <taxon>Bacteria</taxon>
        <taxon>Pseudomonadati</taxon>
        <taxon>Pseudomonadota</taxon>
        <taxon>Alphaproteobacteria</taxon>
        <taxon>Sphingomonadales</taxon>
        <taxon>Sphingomonadaceae</taxon>
        <taxon>Sphingomonas</taxon>
    </lineage>
</organism>
<feature type="region of interest" description="Disordered" evidence="8">
    <location>
        <begin position="509"/>
        <end position="547"/>
    </location>
</feature>
<dbReference type="PANTHER" id="PTHR33938">
    <property type="entry name" value="FERULOYL ESTERASE B-RELATED"/>
    <property type="match status" value="1"/>
</dbReference>
<comment type="similarity">
    <text evidence="1">Belongs to the tannase family.</text>
</comment>
<sequence>MSIRTIAHGAGWSGPLALFAALLIAAILLIQPKARGAEPSGAAGVASLAAVPATSDCAALAKVDLVHIGGAGSVINSAVETVGAQQATVCAVEGTLAPAIKFRVELPTKTWTQRYLQTGCGGLCGNLNIRIGAADGCPTVDASGFVVASSDMGHEGMDGDFGRDPQKRADFAYRGVHLTAVAAKALIHAFYGQGERFSYFSGCSDGGREALVEAQRFPEDFNGIVAGAPAMNFVVQNSLYHAWQARSNTGPDGGAILLASRLPILHAAVLKACDGLDGQVDGLISAPGQCRFDPAATVCRGGQDPSTCLTAQEAEVARRFYAGPRDPKTGERLTVGGPQYGSELQWAGVYVPMAADQPIFSSIIANGSMGNLIFSNGQPATVDKVTFDHATFERLVERYRLFDSTSPDLSAFADRGGKLILFHGWADPHISPINTIAYNDALKATMGEARAASFERLYLMPGMGHCSGGEGPSAFDLLTPVMAWVEGGRAPDAIVTRTPTQTTMFGLPGGGHPGPAGPPPGAKGAMPPRGAMGPPPGMPPQPTGPARSRPVYPYPYIAAYTGTGDPNAASSWMRGRAVNVQVPAWAGTGLYRPYQGVTG</sequence>
<evidence type="ECO:0000256" key="4">
    <source>
        <dbReference type="ARBA" id="ARBA00022729"/>
    </source>
</evidence>
<keyword evidence="3" id="KW-0479">Metal-binding</keyword>
<dbReference type="Pfam" id="PF07519">
    <property type="entry name" value="Tannase"/>
    <property type="match status" value="1"/>
</dbReference>
<feature type="compositionally biased region" description="Low complexity" evidence="8">
    <location>
        <begin position="522"/>
        <end position="532"/>
    </location>
</feature>
<gene>
    <name evidence="9" type="ORF">QGN17_11035</name>
</gene>
<keyword evidence="7" id="KW-1015">Disulfide bond</keyword>
<comment type="caution">
    <text evidence="9">The sequence shown here is derived from an EMBL/GenBank/DDBJ whole genome shotgun (WGS) entry which is preliminary data.</text>
</comment>
<name>A0ABT6N1U4_9SPHN</name>
<dbReference type="EMBL" id="JARYGZ010000001">
    <property type="protein sequence ID" value="MDH7639264.1"/>
    <property type="molecule type" value="Genomic_DNA"/>
</dbReference>
<keyword evidence="10" id="KW-1185">Reference proteome</keyword>
<evidence type="ECO:0000256" key="8">
    <source>
        <dbReference type="SAM" id="MobiDB-lite"/>
    </source>
</evidence>
<evidence type="ECO:0000256" key="1">
    <source>
        <dbReference type="ARBA" id="ARBA00006249"/>
    </source>
</evidence>
<evidence type="ECO:0000256" key="6">
    <source>
        <dbReference type="ARBA" id="ARBA00022837"/>
    </source>
</evidence>
<dbReference type="Gene3D" id="3.40.50.1820">
    <property type="entry name" value="alpha/beta hydrolase"/>
    <property type="match status" value="1"/>
</dbReference>
<evidence type="ECO:0000256" key="2">
    <source>
        <dbReference type="ARBA" id="ARBA00022487"/>
    </source>
</evidence>